<organism evidence="1 2">
    <name type="scientific">Pelagimonas varians</name>
    <dbReference type="NCBI Taxonomy" id="696760"/>
    <lineage>
        <taxon>Bacteria</taxon>
        <taxon>Pseudomonadati</taxon>
        <taxon>Pseudomonadota</taxon>
        <taxon>Alphaproteobacteria</taxon>
        <taxon>Rhodobacterales</taxon>
        <taxon>Roseobacteraceae</taxon>
        <taxon>Pelagimonas</taxon>
    </lineage>
</organism>
<sequence length="87" mass="9423">MNNNQTTAKAASELAEVIKRAKTLGVTEIAHQIDPDQITARELAATEQRLSDAIRDYSMTYLGLHLSQEVEASRADLGLALLGEANV</sequence>
<gene>
    <name evidence="1" type="ORF">PEV8663_01490</name>
</gene>
<dbReference type="Proteomes" id="UP000220836">
    <property type="component" value="Unassembled WGS sequence"/>
</dbReference>
<proteinExistence type="predicted"/>
<reference evidence="1 2" key="1">
    <citation type="submission" date="2017-05" db="EMBL/GenBank/DDBJ databases">
        <authorList>
            <person name="Song R."/>
            <person name="Chenine A.L."/>
            <person name="Ruprecht R.M."/>
        </authorList>
    </citation>
    <scope>NUCLEOTIDE SEQUENCE [LARGE SCALE GENOMIC DNA]</scope>
    <source>
        <strain evidence="1 2">CECT 8663</strain>
    </source>
</reference>
<name>A0A238K9N3_9RHOB</name>
<evidence type="ECO:0000313" key="2">
    <source>
        <dbReference type="Proteomes" id="UP000220836"/>
    </source>
</evidence>
<evidence type="ECO:0000313" key="1">
    <source>
        <dbReference type="EMBL" id="SMX38686.1"/>
    </source>
</evidence>
<protein>
    <submittedName>
        <fullName evidence="1">Uncharacterized protein</fullName>
    </submittedName>
</protein>
<dbReference type="RefSeq" id="WP_097803999.1">
    <property type="nucleotide sequence ID" value="NZ_FXYH01000004.1"/>
</dbReference>
<dbReference type="EMBL" id="FXYH01000004">
    <property type="protein sequence ID" value="SMX38686.1"/>
    <property type="molecule type" value="Genomic_DNA"/>
</dbReference>
<dbReference type="AlphaFoldDB" id="A0A238K9N3"/>
<keyword evidence="2" id="KW-1185">Reference proteome</keyword>
<accession>A0A238K9N3</accession>
<dbReference type="OrthoDB" id="9991213at2"/>